<evidence type="ECO:0000256" key="1">
    <source>
        <dbReference type="SAM" id="Phobius"/>
    </source>
</evidence>
<name>A0A2G3PIM0_WILMA</name>
<feature type="transmembrane region" description="Helical" evidence="1">
    <location>
        <begin position="41"/>
        <end position="58"/>
    </location>
</feature>
<evidence type="ECO:0000313" key="3">
    <source>
        <dbReference type="Proteomes" id="UP000225108"/>
    </source>
</evidence>
<dbReference type="AlphaFoldDB" id="A0A2G3PIM0"/>
<feature type="transmembrane region" description="Helical" evidence="1">
    <location>
        <begin position="64"/>
        <end position="83"/>
    </location>
</feature>
<dbReference type="Proteomes" id="UP000225108">
    <property type="component" value="Unassembled WGS sequence"/>
</dbReference>
<keyword evidence="1" id="KW-0812">Transmembrane</keyword>
<keyword evidence="1" id="KW-1133">Transmembrane helix</keyword>
<reference evidence="2 3" key="1">
    <citation type="submission" date="2017-10" db="EMBL/GenBank/DDBJ databases">
        <title>The draft genome sequence of Williamsia sp. BULT 1.1 isolated from the semi-arid grassland soils from South Africa.</title>
        <authorList>
            <person name="Kabwe M.H."/>
            <person name="Govender N."/>
            <person name="Mutseka Lunga P."/>
            <person name="Vikram S."/>
            <person name="Makhalanyane T.P."/>
        </authorList>
    </citation>
    <scope>NUCLEOTIDE SEQUENCE [LARGE SCALE GENOMIC DNA]</scope>
    <source>
        <strain evidence="2 3">BULT 1.1</strain>
    </source>
</reference>
<organism evidence="2 3">
    <name type="scientific">Williamsia marianensis</name>
    <dbReference type="NCBI Taxonomy" id="85044"/>
    <lineage>
        <taxon>Bacteria</taxon>
        <taxon>Bacillati</taxon>
        <taxon>Actinomycetota</taxon>
        <taxon>Actinomycetes</taxon>
        <taxon>Mycobacteriales</taxon>
        <taxon>Nocardiaceae</taxon>
        <taxon>Williamsia</taxon>
    </lineage>
</organism>
<keyword evidence="1" id="KW-0472">Membrane</keyword>
<evidence type="ECO:0000313" key="2">
    <source>
        <dbReference type="EMBL" id="PHV65593.1"/>
    </source>
</evidence>
<dbReference type="EMBL" id="PEBD01000010">
    <property type="protein sequence ID" value="PHV65593.1"/>
    <property type="molecule type" value="Genomic_DNA"/>
</dbReference>
<protein>
    <submittedName>
        <fullName evidence="2">Uncharacterized protein</fullName>
    </submittedName>
</protein>
<gene>
    <name evidence="2" type="ORF">CSW57_17775</name>
</gene>
<accession>A0A2G3PIM0</accession>
<sequence length="163" mass="17485">MWKKVIVVPDDSADGEGGRLAEGLEHAWAWFSVHATQRMQLVNYFIVACAFLVAGVIASVGADVPVGGCIVSLFGVFTVDRFWDLEKRTRSLVRIGRSALIELQHRLASDCAIPALELAALAEADTANSGHYSRSISSLYAGMALLFGSLAFLCAVLAAMQIL</sequence>
<feature type="transmembrane region" description="Helical" evidence="1">
    <location>
        <begin position="139"/>
        <end position="162"/>
    </location>
</feature>
<comment type="caution">
    <text evidence="2">The sequence shown here is derived from an EMBL/GenBank/DDBJ whole genome shotgun (WGS) entry which is preliminary data.</text>
</comment>
<proteinExistence type="predicted"/>